<dbReference type="Pfam" id="PF16859">
    <property type="entry name" value="TetR_C_11"/>
    <property type="match status" value="1"/>
</dbReference>
<dbReference type="PROSITE" id="PS50977">
    <property type="entry name" value="HTH_TETR_2"/>
    <property type="match status" value="1"/>
</dbReference>
<evidence type="ECO:0000256" key="1">
    <source>
        <dbReference type="ARBA" id="ARBA00023015"/>
    </source>
</evidence>
<dbReference type="InterPro" id="IPR011075">
    <property type="entry name" value="TetR_C"/>
</dbReference>
<reference evidence="6 7" key="1">
    <citation type="submission" date="2017-03" db="EMBL/GenBank/DDBJ databases">
        <title>Rapid Whole Genome Sequencing of Comamonas kerstersii Causing Continuous ambulatory Peritoneal Dialysis-Associated Peritonitis.</title>
        <authorList>
            <person name="Zheng B."/>
        </authorList>
    </citation>
    <scope>NUCLEOTIDE SEQUENCE [LARGE SCALE GENOMIC DNA]</scope>
    <source>
        <strain evidence="6 7">8943</strain>
    </source>
</reference>
<feature type="domain" description="HTH tetR-type" evidence="5">
    <location>
        <begin position="51"/>
        <end position="111"/>
    </location>
</feature>
<dbReference type="GO" id="GO:0003700">
    <property type="term" value="F:DNA-binding transcription factor activity"/>
    <property type="evidence" value="ECO:0007669"/>
    <property type="project" value="TreeGrafter"/>
</dbReference>
<evidence type="ECO:0000259" key="5">
    <source>
        <dbReference type="PROSITE" id="PS50977"/>
    </source>
</evidence>
<sequence>MLVHAGSNPYLTHTHLLSKILVNDRSVIFFFPYRSDTQVNTASTRRTRRKAARPAELLAAATRLFVAKGYAATRVEEVAALANVSKGTLFLYYPSKEALLKAVVRENIAGRFAEWQAELESFTGSTADLVRYAFAVWLERIANSEAGGIYKLMTSECCNFPELASFYLQEVIYPGQALVRRILERGIARGEFRPIDLDAGVHLIMTPMFSYIQWRHSMGVHYPESLGISDTAYFDIHVDNLLRGLAALSA</sequence>
<dbReference type="InterPro" id="IPR050109">
    <property type="entry name" value="HTH-type_TetR-like_transc_reg"/>
</dbReference>
<evidence type="ECO:0000256" key="2">
    <source>
        <dbReference type="ARBA" id="ARBA00023125"/>
    </source>
</evidence>
<feature type="DNA-binding region" description="H-T-H motif" evidence="4">
    <location>
        <begin position="74"/>
        <end position="93"/>
    </location>
</feature>
<dbReference type="PRINTS" id="PR00455">
    <property type="entry name" value="HTHTETR"/>
</dbReference>
<evidence type="ECO:0000313" key="7">
    <source>
        <dbReference type="Proteomes" id="UP000242792"/>
    </source>
</evidence>
<dbReference type="InterPro" id="IPR009057">
    <property type="entry name" value="Homeodomain-like_sf"/>
</dbReference>
<organism evidence="6 7">
    <name type="scientific">Comamonas kerstersii</name>
    <dbReference type="NCBI Taxonomy" id="225992"/>
    <lineage>
        <taxon>Bacteria</taxon>
        <taxon>Pseudomonadati</taxon>
        <taxon>Pseudomonadota</taxon>
        <taxon>Betaproteobacteria</taxon>
        <taxon>Burkholderiales</taxon>
        <taxon>Comamonadaceae</taxon>
        <taxon>Comamonas</taxon>
    </lineage>
</organism>
<keyword evidence="2 4" id="KW-0238">DNA-binding</keyword>
<evidence type="ECO:0000256" key="4">
    <source>
        <dbReference type="PROSITE-ProRule" id="PRU00335"/>
    </source>
</evidence>
<dbReference type="PANTHER" id="PTHR30055:SF234">
    <property type="entry name" value="HTH-TYPE TRANSCRIPTIONAL REGULATOR BETI"/>
    <property type="match status" value="1"/>
</dbReference>
<dbReference type="SUPFAM" id="SSF46689">
    <property type="entry name" value="Homeodomain-like"/>
    <property type="match status" value="1"/>
</dbReference>
<dbReference type="EMBL" id="CP020121">
    <property type="protein sequence ID" value="AQZ99135.1"/>
    <property type="molecule type" value="Genomic_DNA"/>
</dbReference>
<dbReference type="KEGG" id="cke:B5M06_13605"/>
<dbReference type="Pfam" id="PF00440">
    <property type="entry name" value="TetR_N"/>
    <property type="match status" value="1"/>
</dbReference>
<evidence type="ECO:0000313" key="6">
    <source>
        <dbReference type="EMBL" id="AQZ99135.1"/>
    </source>
</evidence>
<keyword evidence="3" id="KW-0804">Transcription</keyword>
<proteinExistence type="predicted"/>
<dbReference type="Gene3D" id="1.10.357.10">
    <property type="entry name" value="Tetracycline Repressor, domain 2"/>
    <property type="match status" value="1"/>
</dbReference>
<dbReference type="InterPro" id="IPR036271">
    <property type="entry name" value="Tet_transcr_reg_TetR-rel_C_sf"/>
</dbReference>
<protein>
    <submittedName>
        <fullName evidence="6">TetR family transcriptional regulator</fullName>
    </submittedName>
</protein>
<dbReference type="Gene3D" id="1.10.10.60">
    <property type="entry name" value="Homeodomain-like"/>
    <property type="match status" value="1"/>
</dbReference>
<dbReference type="GO" id="GO:0000976">
    <property type="term" value="F:transcription cis-regulatory region binding"/>
    <property type="evidence" value="ECO:0007669"/>
    <property type="project" value="TreeGrafter"/>
</dbReference>
<dbReference type="InterPro" id="IPR001647">
    <property type="entry name" value="HTH_TetR"/>
</dbReference>
<evidence type="ECO:0000256" key="3">
    <source>
        <dbReference type="ARBA" id="ARBA00023163"/>
    </source>
</evidence>
<accession>A0A1V0BGR7</accession>
<dbReference type="OrthoDB" id="9809994at2"/>
<name>A0A1V0BGR7_9BURK</name>
<dbReference type="PANTHER" id="PTHR30055">
    <property type="entry name" value="HTH-TYPE TRANSCRIPTIONAL REGULATOR RUTR"/>
    <property type="match status" value="1"/>
</dbReference>
<dbReference type="Proteomes" id="UP000242792">
    <property type="component" value="Chromosome"/>
</dbReference>
<gene>
    <name evidence="6" type="ORF">B5M06_13605</name>
</gene>
<keyword evidence="1" id="KW-0805">Transcription regulation</keyword>
<dbReference type="SUPFAM" id="SSF48498">
    <property type="entry name" value="Tetracyclin repressor-like, C-terminal domain"/>
    <property type="match status" value="1"/>
</dbReference>
<dbReference type="AlphaFoldDB" id="A0A1V0BGR7"/>